<dbReference type="Proteomes" id="UP000601099">
    <property type="component" value="Unassembled WGS sequence"/>
</dbReference>
<protein>
    <submittedName>
        <fullName evidence="1">DUF4276 family protein</fullName>
    </submittedName>
</protein>
<dbReference type="Pfam" id="PF14103">
    <property type="entry name" value="DUF4276"/>
    <property type="match status" value="1"/>
</dbReference>
<evidence type="ECO:0000313" key="1">
    <source>
        <dbReference type="EMBL" id="MBG8554991.1"/>
    </source>
</evidence>
<dbReference type="EMBL" id="JADWYK010000010">
    <property type="protein sequence ID" value="MBG8554991.1"/>
    <property type="molecule type" value="Genomic_DNA"/>
</dbReference>
<name>A0ABS0L4J0_9BACT</name>
<comment type="caution">
    <text evidence="1">The sequence shown here is derived from an EMBL/GenBank/DDBJ whole genome shotgun (WGS) entry which is preliminary data.</text>
</comment>
<reference evidence="1 2" key="1">
    <citation type="submission" date="2020-11" db="EMBL/GenBank/DDBJ databases">
        <title>Hymenobacter sp.</title>
        <authorList>
            <person name="Kim M.K."/>
        </authorList>
    </citation>
    <scope>NUCLEOTIDE SEQUENCE [LARGE SCALE GENOMIC DNA]</scope>
    <source>
        <strain evidence="1 2">BT594</strain>
    </source>
</reference>
<keyword evidence="2" id="KW-1185">Reference proteome</keyword>
<proteinExistence type="predicted"/>
<accession>A0ABS0L4J0</accession>
<evidence type="ECO:0000313" key="2">
    <source>
        <dbReference type="Proteomes" id="UP000601099"/>
    </source>
</evidence>
<dbReference type="InterPro" id="IPR025455">
    <property type="entry name" value="DUF4276"/>
</dbReference>
<gene>
    <name evidence="1" type="ORF">I5L79_15665</name>
</gene>
<sequence length="231" mass="25434">MRTKNTLTLYVEGGNRDSRAALLECQQAFKTFLERAGVPARGFTVTACGDRRTAFEDFKFAVEQGENALLLVDSEAGVATDTGTGQPVTPWQHLAGRNGDGWTPPVQATAVQVHLMVPTMEAWLVADKASLAAYYTGKFGREAFNESALPRRDDVEQVSKEALYEALQNATRPNRSKGPYHKGNHSFEILKTLNPQVVARGSYHFRRLLCHLKAALQAASMAWLDCAEFTA</sequence>
<organism evidence="1 2">
    <name type="scientific">Hymenobacter guriensis</name>
    <dbReference type="NCBI Taxonomy" id="2793065"/>
    <lineage>
        <taxon>Bacteria</taxon>
        <taxon>Pseudomonadati</taxon>
        <taxon>Bacteroidota</taxon>
        <taxon>Cytophagia</taxon>
        <taxon>Cytophagales</taxon>
        <taxon>Hymenobacteraceae</taxon>
        <taxon>Hymenobacter</taxon>
    </lineage>
</organism>
<dbReference type="RefSeq" id="WP_196956013.1">
    <property type="nucleotide sequence ID" value="NZ_JADWYK010000010.1"/>
</dbReference>